<comment type="caution">
    <text evidence="2">The sequence shown here is derived from an EMBL/GenBank/DDBJ whole genome shotgun (WGS) entry which is preliminary data.</text>
</comment>
<evidence type="ECO:0000256" key="1">
    <source>
        <dbReference type="ARBA" id="ARBA00008307"/>
    </source>
</evidence>
<dbReference type="Gene3D" id="3.30.460.90">
    <property type="match status" value="1"/>
</dbReference>
<keyword evidence="3" id="KW-1185">Reference proteome</keyword>
<sequence length="546" mass="62952">MALFNIGVELYTTDVIQSTTVVAFITGVTRRYNEVVLCMSGVKRAANRVIQETTAWARGMAFPMDITQFPSKFDEYFHYVMKKTEMETPTEEVEEIQGSIRRMISQIWNAALTPKGEFMLSEIIPVGSMEEGSRLYKADEFDFMMILKISDIDVNNLRLEVGCKTGYVKLFSNNPTHQWKGLFNNGQLNSWNFRTCILPVLQKVGDIPQMPGQLKLAKRDFSVVEKYQHFMLEIMGEHEIEAWNLNLQCNGTDISVDTMPAIEINKSQVTDLEIKLGTSIFKDNYSRDRAFSYNQKCYLVPKGCQKNEDNEGCGCWLVDFAPSEVSMLKKMDPVHKNCQKFLKYIIDAYHGLPSYMIKTTVLEHIKECNDSGNQCSIKMLRYISDCLDNAIMPEYFLKDLNIFGWKMADKLKTKSPAVMAILFEHHNRVFKMLCQMLQKMVGRNNWVVHPTPDFVSWQASVQTVENVLPVNLHLILMHEFVDDLTPQVEKLIEENMSSWSNISEIRQGTKDFLGKLEWDPIEDFIELQKAYLKEIPSLKPLLESNQ</sequence>
<name>A0A8S3TGZ7_MYTED</name>
<dbReference type="EMBL" id="CAJPWZ010002063">
    <property type="protein sequence ID" value="CAG2230355.1"/>
    <property type="molecule type" value="Genomic_DNA"/>
</dbReference>
<dbReference type="SMART" id="SM01265">
    <property type="entry name" value="Mab-21"/>
    <property type="match status" value="1"/>
</dbReference>
<protein>
    <recommendedName>
        <fullName evidence="4">Mab-21-like nucleotidyltransferase domain-containing protein</fullName>
    </recommendedName>
</protein>
<evidence type="ECO:0000313" key="2">
    <source>
        <dbReference type="EMBL" id="CAG2230355.1"/>
    </source>
</evidence>
<gene>
    <name evidence="2" type="ORF">MEDL_43208</name>
</gene>
<comment type="similarity">
    <text evidence="1">Belongs to the mab-21 family.</text>
</comment>
<proteinExistence type="inferred from homology"/>
<dbReference type="InterPro" id="IPR024810">
    <property type="entry name" value="MAB21L/cGLR"/>
</dbReference>
<dbReference type="AlphaFoldDB" id="A0A8S3TGZ7"/>
<dbReference type="PANTHER" id="PTHR10656:SF42">
    <property type="entry name" value="CYCLIC GMP-AMP SYNTHASE-LIKE PROTEIN-RELATED"/>
    <property type="match status" value="1"/>
</dbReference>
<dbReference type="PANTHER" id="PTHR10656">
    <property type="entry name" value="CELL FATE DETERMINING PROTEIN MAB21-RELATED"/>
    <property type="match status" value="1"/>
</dbReference>
<organism evidence="2 3">
    <name type="scientific">Mytilus edulis</name>
    <name type="common">Blue mussel</name>
    <dbReference type="NCBI Taxonomy" id="6550"/>
    <lineage>
        <taxon>Eukaryota</taxon>
        <taxon>Metazoa</taxon>
        <taxon>Spiralia</taxon>
        <taxon>Lophotrochozoa</taxon>
        <taxon>Mollusca</taxon>
        <taxon>Bivalvia</taxon>
        <taxon>Autobranchia</taxon>
        <taxon>Pteriomorphia</taxon>
        <taxon>Mytilida</taxon>
        <taxon>Mytiloidea</taxon>
        <taxon>Mytilidae</taxon>
        <taxon>Mytilinae</taxon>
        <taxon>Mytilus</taxon>
    </lineage>
</organism>
<dbReference type="Gene3D" id="1.10.1410.40">
    <property type="match status" value="1"/>
</dbReference>
<dbReference type="OrthoDB" id="6101557at2759"/>
<dbReference type="Proteomes" id="UP000683360">
    <property type="component" value="Unassembled WGS sequence"/>
</dbReference>
<accession>A0A8S3TGZ7</accession>
<evidence type="ECO:0008006" key="4">
    <source>
        <dbReference type="Google" id="ProtNLM"/>
    </source>
</evidence>
<reference evidence="2" key="1">
    <citation type="submission" date="2021-03" db="EMBL/GenBank/DDBJ databases">
        <authorList>
            <person name="Bekaert M."/>
        </authorList>
    </citation>
    <scope>NUCLEOTIDE SEQUENCE</scope>
</reference>
<evidence type="ECO:0000313" key="3">
    <source>
        <dbReference type="Proteomes" id="UP000683360"/>
    </source>
</evidence>